<dbReference type="InterPro" id="IPR052193">
    <property type="entry name" value="Peptidase_C59"/>
</dbReference>
<dbReference type="PATRIC" id="fig|217031.6.peg.2157"/>
<dbReference type="PANTHER" id="PTHR35527:SF2">
    <property type="entry name" value="HYDROLASE"/>
    <property type="match status" value="1"/>
</dbReference>
<evidence type="ECO:0000256" key="1">
    <source>
        <dbReference type="ARBA" id="ARBA00006625"/>
    </source>
</evidence>
<feature type="domain" description="Choloylglycine hydrolase/NAAA C-terminal" evidence="3">
    <location>
        <begin position="2"/>
        <end position="315"/>
    </location>
</feature>
<dbReference type="InterPro" id="IPR029132">
    <property type="entry name" value="CBAH/NAAA_C"/>
</dbReference>
<comment type="caution">
    <text evidence="4">The sequence shown here is derived from an EMBL/GenBank/DDBJ whole genome shotgun (WGS) entry which is preliminary data.</text>
</comment>
<dbReference type="InterPro" id="IPR029055">
    <property type="entry name" value="Ntn_hydrolases_N"/>
</dbReference>
<name>A0A177ZYT5_9BACI</name>
<evidence type="ECO:0000313" key="5">
    <source>
        <dbReference type="Proteomes" id="UP000077881"/>
    </source>
</evidence>
<reference evidence="4 5" key="1">
    <citation type="submission" date="2015-05" db="EMBL/GenBank/DDBJ databases">
        <title>Comparison of genome.</title>
        <authorList>
            <person name="Zheng Z."/>
            <person name="Sun M."/>
        </authorList>
    </citation>
    <scope>NUCLEOTIDE SEQUENCE [LARGE SCALE GENOMIC DNA]</scope>
    <source>
        <strain evidence="4 5">G25-74</strain>
    </source>
</reference>
<gene>
    <name evidence="4" type="ORF">ABB05_10155</name>
</gene>
<keyword evidence="2" id="KW-0378">Hydrolase</keyword>
<accession>A0A177ZYT5</accession>
<comment type="similarity">
    <text evidence="1">Belongs to the peptidase C59 family.</text>
</comment>
<dbReference type="EMBL" id="LDJR01000044">
    <property type="protein sequence ID" value="OAK71988.1"/>
    <property type="molecule type" value="Genomic_DNA"/>
</dbReference>
<keyword evidence="5" id="KW-1185">Reference proteome</keyword>
<dbReference type="Pfam" id="PF02275">
    <property type="entry name" value="CBAH"/>
    <property type="match status" value="1"/>
</dbReference>
<evidence type="ECO:0000259" key="3">
    <source>
        <dbReference type="Pfam" id="PF02275"/>
    </source>
</evidence>
<organism evidence="4 5">
    <name type="scientific">Lederbergia galactosidilytica</name>
    <dbReference type="NCBI Taxonomy" id="217031"/>
    <lineage>
        <taxon>Bacteria</taxon>
        <taxon>Bacillati</taxon>
        <taxon>Bacillota</taxon>
        <taxon>Bacilli</taxon>
        <taxon>Bacillales</taxon>
        <taxon>Bacillaceae</taxon>
        <taxon>Lederbergia</taxon>
    </lineage>
</organism>
<proteinExistence type="inferred from homology"/>
<dbReference type="RefSeq" id="WP_064468041.1">
    <property type="nucleotide sequence ID" value="NZ_LDJR01000044.1"/>
</dbReference>
<dbReference type="Proteomes" id="UP000077881">
    <property type="component" value="Unassembled WGS sequence"/>
</dbReference>
<dbReference type="GO" id="GO:0016787">
    <property type="term" value="F:hydrolase activity"/>
    <property type="evidence" value="ECO:0007669"/>
    <property type="project" value="UniProtKB-KW"/>
</dbReference>
<dbReference type="OrthoDB" id="9794717at2"/>
<sequence>MCTAITLQSMQRENFFGRTMDFSYPIEPGLYVIPKHYEWSSLITTKKYRNRYRFIGIGQKTEDMLGFFDGMNERGFAAAALYFEGYADYDLPIKNNKELIASLDFLHYLLGHCSSIDDLQALLANIQIVGLPDPVTQTVAPLHWIATDRSGGSVVIEQTKSGLEIIHNPIGVMTNSPDFQWHMTNLRNYLNVSTSQQKETYWENVLLTPFGQGSGTIQLPGGFTSPERFVRAAFLKTHILVPENRSKSILACFHIMNNVSIPKGVILTNRGSYDYTKYTAFMNTSTCEYYFKTYENNQIITASLWDYNIQETQPIYLGSIVHPLTI</sequence>
<evidence type="ECO:0000313" key="4">
    <source>
        <dbReference type="EMBL" id="OAK71988.1"/>
    </source>
</evidence>
<protein>
    <submittedName>
        <fullName evidence="4">Penicillin amidase</fullName>
    </submittedName>
</protein>
<dbReference type="Gene3D" id="3.60.60.10">
    <property type="entry name" value="Penicillin V Acylase, Chain A"/>
    <property type="match status" value="1"/>
</dbReference>
<dbReference type="SUPFAM" id="SSF56235">
    <property type="entry name" value="N-terminal nucleophile aminohydrolases (Ntn hydrolases)"/>
    <property type="match status" value="1"/>
</dbReference>
<dbReference type="PANTHER" id="PTHR35527">
    <property type="entry name" value="CHOLOYLGLYCINE HYDROLASE"/>
    <property type="match status" value="1"/>
</dbReference>
<evidence type="ECO:0000256" key="2">
    <source>
        <dbReference type="ARBA" id="ARBA00022801"/>
    </source>
</evidence>
<dbReference type="AlphaFoldDB" id="A0A177ZYT5"/>
<dbReference type="CDD" id="cd00542">
    <property type="entry name" value="Ntn_PVA"/>
    <property type="match status" value="1"/>
</dbReference>